<evidence type="ECO:0000256" key="4">
    <source>
        <dbReference type="SAM" id="MobiDB-lite"/>
    </source>
</evidence>
<dbReference type="InterPro" id="IPR002213">
    <property type="entry name" value="UDP_glucos_trans"/>
</dbReference>
<evidence type="ECO:0000256" key="3">
    <source>
        <dbReference type="ARBA" id="ARBA00022679"/>
    </source>
</evidence>
<comment type="caution">
    <text evidence="5">The sequence shown here is derived from an EMBL/GenBank/DDBJ whole genome shotgun (WGS) entry which is preliminary data.</text>
</comment>
<dbReference type="PANTHER" id="PTHR48047:SF28">
    <property type="entry name" value="F11M15.8 PROTEIN"/>
    <property type="match status" value="1"/>
</dbReference>
<evidence type="ECO:0000256" key="2">
    <source>
        <dbReference type="ARBA" id="ARBA00022676"/>
    </source>
</evidence>
<gene>
    <name evidence="5" type="primary">UGT89A2_2</name>
    <name evidence="5" type="ORF">CK203_064553</name>
</gene>
<evidence type="ECO:0000313" key="6">
    <source>
        <dbReference type="Proteomes" id="UP000288805"/>
    </source>
</evidence>
<dbReference type="GO" id="GO:0008194">
    <property type="term" value="F:UDP-glycosyltransferase activity"/>
    <property type="evidence" value="ECO:0007669"/>
    <property type="project" value="InterPro"/>
</dbReference>
<accession>A0A438FT05</accession>
<evidence type="ECO:0000313" key="5">
    <source>
        <dbReference type="EMBL" id="RVW63071.1"/>
    </source>
</evidence>
<sequence>MRYNLNKCEDRVRQPVAFIPPKSSPSVASHSPQPNPHSGRHSKNLPFLNPLLSAHPTCVKTLVLEFPHHPSLPPGVENVKDIGNHGNVPIINALAKLHNPIFHWFNSHASPPVAIISDFFLGWTHHLAHQLRIPRITFYSSGAFLSSVSDHLWLNADTALSLPVVSFPQLPNTPSFRAEHLPSICRFYRGSDPDWAFVRDCMTANTLSWGRVFNTFDALEGEYLDHLRTQMGHHRVWGVGPLNLPSGSGSMDRGNPSLESAAFDASKAAETQPSRGSSIWLEGSGGRFIWVMRAGSSPPDGFEKRVGERGKVIKGWAPQVSILSHRAVGGFLSHCGWNSLIEGVVCGAMILGWPMEADQYVNAMRLVDNLGAAVRVCEGSEAVPDSAELGRKIAEAMSEDSPQRGGPRS</sequence>
<organism evidence="5 6">
    <name type="scientific">Vitis vinifera</name>
    <name type="common">Grape</name>
    <dbReference type="NCBI Taxonomy" id="29760"/>
    <lineage>
        <taxon>Eukaryota</taxon>
        <taxon>Viridiplantae</taxon>
        <taxon>Streptophyta</taxon>
        <taxon>Embryophyta</taxon>
        <taxon>Tracheophyta</taxon>
        <taxon>Spermatophyta</taxon>
        <taxon>Magnoliopsida</taxon>
        <taxon>eudicotyledons</taxon>
        <taxon>Gunneridae</taxon>
        <taxon>Pentapetalae</taxon>
        <taxon>rosids</taxon>
        <taxon>Vitales</taxon>
        <taxon>Vitaceae</taxon>
        <taxon>Viteae</taxon>
        <taxon>Vitis</taxon>
    </lineage>
</organism>
<dbReference type="Gene3D" id="3.40.50.2000">
    <property type="entry name" value="Glycogen Phosphorylase B"/>
    <property type="match status" value="2"/>
</dbReference>
<feature type="region of interest" description="Disordered" evidence="4">
    <location>
        <begin position="248"/>
        <end position="276"/>
    </location>
</feature>
<protein>
    <submittedName>
        <fullName evidence="5">UDP-glycosyltransferase 89A2</fullName>
    </submittedName>
</protein>
<keyword evidence="3 5" id="KW-0808">Transferase</keyword>
<evidence type="ECO:0000256" key="1">
    <source>
        <dbReference type="ARBA" id="ARBA00009995"/>
    </source>
</evidence>
<dbReference type="CDD" id="cd03784">
    <property type="entry name" value="GT1_Gtf-like"/>
    <property type="match status" value="1"/>
</dbReference>
<feature type="region of interest" description="Disordered" evidence="4">
    <location>
        <begin position="18"/>
        <end position="43"/>
    </location>
</feature>
<proteinExistence type="inferred from homology"/>
<dbReference type="AlphaFoldDB" id="A0A438FT05"/>
<comment type="similarity">
    <text evidence="1">Belongs to the UDP-glycosyltransferase family.</text>
</comment>
<dbReference type="Proteomes" id="UP000288805">
    <property type="component" value="Unassembled WGS sequence"/>
</dbReference>
<keyword evidence="2" id="KW-0328">Glycosyltransferase</keyword>
<dbReference type="PANTHER" id="PTHR48047">
    <property type="entry name" value="GLYCOSYLTRANSFERASE"/>
    <property type="match status" value="1"/>
</dbReference>
<dbReference type="Pfam" id="PF00201">
    <property type="entry name" value="UDPGT"/>
    <property type="match status" value="1"/>
</dbReference>
<reference evidence="5 6" key="1">
    <citation type="journal article" date="2018" name="PLoS Genet.">
        <title>Population sequencing reveals clonal diversity and ancestral inbreeding in the grapevine cultivar Chardonnay.</title>
        <authorList>
            <person name="Roach M.J."/>
            <person name="Johnson D.L."/>
            <person name="Bohlmann J."/>
            <person name="van Vuuren H.J."/>
            <person name="Jones S.J."/>
            <person name="Pretorius I.S."/>
            <person name="Schmidt S.A."/>
            <person name="Borneman A.R."/>
        </authorList>
    </citation>
    <scope>NUCLEOTIDE SEQUENCE [LARGE SCALE GENOMIC DNA]</scope>
    <source>
        <strain evidence="6">cv. Chardonnay</strain>
        <tissue evidence="5">Leaf</tissue>
    </source>
</reference>
<dbReference type="SUPFAM" id="SSF53756">
    <property type="entry name" value="UDP-Glycosyltransferase/glycogen phosphorylase"/>
    <property type="match status" value="1"/>
</dbReference>
<name>A0A438FT05_VITVI</name>
<dbReference type="EMBL" id="QGNW01000750">
    <property type="protein sequence ID" value="RVW63071.1"/>
    <property type="molecule type" value="Genomic_DNA"/>
</dbReference>